<evidence type="ECO:0000313" key="9">
    <source>
        <dbReference type="EMBL" id="OFD92344.1"/>
    </source>
</evidence>
<accession>A0A1E8BM38</accession>
<sequence length="361" mass="41672">MNLVLKEIVVNKTIFIMLFIGFVLTIWPILIAMSTRDYYDEKFYDRKNGYFNYYYSVQLTNIGELNFKQFQTLVETDFKNASVITNDIRITIPDIGRVTMNGLLNKNWSPPLLKGSQMEQNEENSVIVGKKIYKDMETIKLFNKEYTVKGVAGANTGYEYNIKIYVSLNDMPDEVKQMIQKDTTFQMIVRSNENPIKEIETFIQHMKQNNKDINAKVISEKENYEKEKNTSKAVKELLSFPFRLFCIALITSIIVSYYWIYTKKKNLSLRKALGASNVNLFIFIFSQLFLCAITASACAICIQWIFSTLSENIIESTSYSISLQSTHIVMCVFLSLNIAFILSVIPFVYVLKSEPAKALKE</sequence>
<evidence type="ECO:0000256" key="5">
    <source>
        <dbReference type="ARBA" id="ARBA00023136"/>
    </source>
</evidence>
<feature type="domain" description="ABC3 transporter permease C-terminal" evidence="8">
    <location>
        <begin position="244"/>
        <end position="355"/>
    </location>
</feature>
<keyword evidence="5 7" id="KW-0472">Membrane</keyword>
<dbReference type="PATRIC" id="fig|86662.28.peg.3168"/>
<comment type="subcellular location">
    <subcellularLocation>
        <location evidence="1">Cell membrane</location>
        <topology evidence="1">Multi-pass membrane protein</topology>
    </subcellularLocation>
</comment>
<gene>
    <name evidence="9" type="ORF">BWGOE11_30880</name>
</gene>
<comment type="similarity">
    <text evidence="6">Belongs to the ABC-4 integral membrane protein family.</text>
</comment>
<dbReference type="InterPro" id="IPR003838">
    <property type="entry name" value="ABC3_permease_C"/>
</dbReference>
<evidence type="ECO:0000256" key="7">
    <source>
        <dbReference type="SAM" id="Phobius"/>
    </source>
</evidence>
<dbReference type="PANTHER" id="PTHR30572:SF4">
    <property type="entry name" value="ABC TRANSPORTER PERMEASE YTRF"/>
    <property type="match status" value="1"/>
</dbReference>
<evidence type="ECO:0000256" key="2">
    <source>
        <dbReference type="ARBA" id="ARBA00022475"/>
    </source>
</evidence>
<protein>
    <recommendedName>
        <fullName evidence="8">ABC3 transporter permease C-terminal domain-containing protein</fullName>
    </recommendedName>
</protein>
<evidence type="ECO:0000313" key="10">
    <source>
        <dbReference type="Proteomes" id="UP000175835"/>
    </source>
</evidence>
<evidence type="ECO:0000256" key="6">
    <source>
        <dbReference type="ARBA" id="ARBA00038076"/>
    </source>
</evidence>
<dbReference type="EMBL" id="LXLX01000034">
    <property type="protein sequence ID" value="OFD92344.1"/>
    <property type="molecule type" value="Genomic_DNA"/>
</dbReference>
<feature type="transmembrane region" description="Helical" evidence="7">
    <location>
        <begin position="327"/>
        <end position="351"/>
    </location>
</feature>
<feature type="transmembrane region" description="Helical" evidence="7">
    <location>
        <begin position="240"/>
        <end position="260"/>
    </location>
</feature>
<keyword evidence="3 7" id="KW-0812">Transmembrane</keyword>
<evidence type="ECO:0000256" key="1">
    <source>
        <dbReference type="ARBA" id="ARBA00004651"/>
    </source>
</evidence>
<evidence type="ECO:0000256" key="3">
    <source>
        <dbReference type="ARBA" id="ARBA00022692"/>
    </source>
</evidence>
<evidence type="ECO:0000259" key="8">
    <source>
        <dbReference type="Pfam" id="PF02687"/>
    </source>
</evidence>
<dbReference type="AlphaFoldDB" id="A0A1E8BM38"/>
<feature type="transmembrane region" description="Helical" evidence="7">
    <location>
        <begin position="14"/>
        <end position="33"/>
    </location>
</feature>
<dbReference type="Proteomes" id="UP000175835">
    <property type="component" value="Unassembled WGS sequence"/>
</dbReference>
<dbReference type="GO" id="GO:0005886">
    <property type="term" value="C:plasma membrane"/>
    <property type="evidence" value="ECO:0007669"/>
    <property type="project" value="UniProtKB-SubCell"/>
</dbReference>
<reference evidence="9 10" key="1">
    <citation type="submission" date="2016-05" db="EMBL/GenBank/DDBJ databases">
        <title>Bacillus thuringiensis and Bacillus weihenstephanensis as novel biocontrol agents of wilt causing Verticillium species.</title>
        <authorList>
            <person name="Hollensteiner J."/>
            <person name="Wemheuer F."/>
            <person name="Harting R."/>
            <person name="Kolarzyk A."/>
            <person name="Diaz-Valerio S."/>
            <person name="Poehlein A."/>
            <person name="Brzuszkiewicz E."/>
            <person name="Nesemann K."/>
            <person name="Braus-Stromeyer S."/>
            <person name="Braus G."/>
            <person name="Daniel R."/>
            <person name="Liesegang H."/>
        </authorList>
    </citation>
    <scope>NUCLEOTIDE SEQUENCE [LARGE SCALE GENOMIC DNA]</scope>
    <source>
        <strain evidence="9 10">GOE11</strain>
    </source>
</reference>
<dbReference type="PANTHER" id="PTHR30572">
    <property type="entry name" value="MEMBRANE COMPONENT OF TRANSPORTER-RELATED"/>
    <property type="match status" value="1"/>
</dbReference>
<organism evidence="9 10">
    <name type="scientific">Bacillus mycoides</name>
    <dbReference type="NCBI Taxonomy" id="1405"/>
    <lineage>
        <taxon>Bacteria</taxon>
        <taxon>Bacillati</taxon>
        <taxon>Bacillota</taxon>
        <taxon>Bacilli</taxon>
        <taxon>Bacillales</taxon>
        <taxon>Bacillaceae</taxon>
        <taxon>Bacillus</taxon>
        <taxon>Bacillus cereus group</taxon>
    </lineage>
</organism>
<keyword evidence="4 7" id="KW-1133">Transmembrane helix</keyword>
<dbReference type="RefSeq" id="WP_070146680.1">
    <property type="nucleotide sequence ID" value="NZ_LXLX01000034.1"/>
</dbReference>
<feature type="transmembrane region" description="Helical" evidence="7">
    <location>
        <begin position="280"/>
        <end position="306"/>
    </location>
</feature>
<dbReference type="Pfam" id="PF02687">
    <property type="entry name" value="FtsX"/>
    <property type="match status" value="1"/>
</dbReference>
<evidence type="ECO:0000256" key="4">
    <source>
        <dbReference type="ARBA" id="ARBA00022989"/>
    </source>
</evidence>
<dbReference type="GO" id="GO:0022857">
    <property type="term" value="F:transmembrane transporter activity"/>
    <property type="evidence" value="ECO:0007669"/>
    <property type="project" value="TreeGrafter"/>
</dbReference>
<dbReference type="InterPro" id="IPR050250">
    <property type="entry name" value="Macrolide_Exporter_MacB"/>
</dbReference>
<keyword evidence="2" id="KW-1003">Cell membrane</keyword>
<name>A0A1E8BM38_BACMY</name>
<proteinExistence type="inferred from homology"/>
<comment type="caution">
    <text evidence="9">The sequence shown here is derived from an EMBL/GenBank/DDBJ whole genome shotgun (WGS) entry which is preliminary data.</text>
</comment>